<reference evidence="11 12" key="1">
    <citation type="journal article" date="2019" name="Nat. Ecol. Evol.">
        <title>Megaphylogeny resolves global patterns of mushroom evolution.</title>
        <authorList>
            <person name="Varga T."/>
            <person name="Krizsan K."/>
            <person name="Foldi C."/>
            <person name="Dima B."/>
            <person name="Sanchez-Garcia M."/>
            <person name="Sanchez-Ramirez S."/>
            <person name="Szollosi G.J."/>
            <person name="Szarkandi J.G."/>
            <person name="Papp V."/>
            <person name="Albert L."/>
            <person name="Andreopoulos W."/>
            <person name="Angelini C."/>
            <person name="Antonin V."/>
            <person name="Barry K.W."/>
            <person name="Bougher N.L."/>
            <person name="Buchanan P."/>
            <person name="Buyck B."/>
            <person name="Bense V."/>
            <person name="Catcheside P."/>
            <person name="Chovatia M."/>
            <person name="Cooper J."/>
            <person name="Damon W."/>
            <person name="Desjardin D."/>
            <person name="Finy P."/>
            <person name="Geml J."/>
            <person name="Haridas S."/>
            <person name="Hughes K."/>
            <person name="Justo A."/>
            <person name="Karasinski D."/>
            <person name="Kautmanova I."/>
            <person name="Kiss B."/>
            <person name="Kocsube S."/>
            <person name="Kotiranta H."/>
            <person name="LaButti K.M."/>
            <person name="Lechner B.E."/>
            <person name="Liimatainen K."/>
            <person name="Lipzen A."/>
            <person name="Lukacs Z."/>
            <person name="Mihaltcheva S."/>
            <person name="Morgado L.N."/>
            <person name="Niskanen T."/>
            <person name="Noordeloos M.E."/>
            <person name="Ohm R.A."/>
            <person name="Ortiz-Santana B."/>
            <person name="Ovrebo C."/>
            <person name="Racz N."/>
            <person name="Riley R."/>
            <person name="Savchenko A."/>
            <person name="Shiryaev A."/>
            <person name="Soop K."/>
            <person name="Spirin V."/>
            <person name="Szebenyi C."/>
            <person name="Tomsovsky M."/>
            <person name="Tulloss R.E."/>
            <person name="Uehling J."/>
            <person name="Grigoriev I.V."/>
            <person name="Vagvolgyi C."/>
            <person name="Papp T."/>
            <person name="Martin F.M."/>
            <person name="Miettinen O."/>
            <person name="Hibbett D.S."/>
            <person name="Nagy L.G."/>
        </authorList>
    </citation>
    <scope>NUCLEOTIDE SEQUENCE [LARGE SCALE GENOMIC DNA]</scope>
    <source>
        <strain evidence="11 12">CBS 309.79</strain>
    </source>
</reference>
<dbReference type="PANTHER" id="PTHR12266:SF0">
    <property type="entry name" value="MITOCHONDRIAL SODIUM_CALCIUM EXCHANGER PROTEIN"/>
    <property type="match status" value="1"/>
</dbReference>
<proteinExistence type="inferred from homology"/>
<evidence type="ECO:0000256" key="6">
    <source>
        <dbReference type="ARBA" id="ARBA00023136"/>
    </source>
</evidence>
<feature type="region of interest" description="Disordered" evidence="7">
    <location>
        <begin position="408"/>
        <end position="530"/>
    </location>
</feature>
<keyword evidence="5 8" id="KW-1133">Transmembrane helix</keyword>
<dbReference type="Gene3D" id="1.20.1420.30">
    <property type="entry name" value="NCX, central ion-binding region"/>
    <property type="match status" value="2"/>
</dbReference>
<evidence type="ECO:0000256" key="2">
    <source>
        <dbReference type="ARBA" id="ARBA00008170"/>
    </source>
</evidence>
<dbReference type="Pfam" id="PF01699">
    <property type="entry name" value="Na_Ca_ex"/>
    <property type="match status" value="2"/>
</dbReference>
<dbReference type="InterPro" id="IPR004837">
    <property type="entry name" value="NaCa_Exmemb"/>
</dbReference>
<feature type="compositionally biased region" description="Low complexity" evidence="7">
    <location>
        <begin position="495"/>
        <end position="511"/>
    </location>
</feature>
<keyword evidence="12" id="KW-1185">Reference proteome</keyword>
<gene>
    <name evidence="11" type="ORF">BDV98DRAFT_563220</name>
</gene>
<comment type="subcellular location">
    <subcellularLocation>
        <location evidence="1">Membrane</location>
        <topology evidence="1">Multi-pass membrane protein</topology>
    </subcellularLocation>
</comment>
<feature type="transmembrane region" description="Helical" evidence="8">
    <location>
        <begin position="686"/>
        <end position="708"/>
    </location>
</feature>
<keyword evidence="4 8" id="KW-0812">Transmembrane</keyword>
<evidence type="ECO:0000256" key="8">
    <source>
        <dbReference type="SAM" id="Phobius"/>
    </source>
</evidence>
<evidence type="ECO:0000256" key="4">
    <source>
        <dbReference type="ARBA" id="ARBA00022692"/>
    </source>
</evidence>
<dbReference type="OrthoDB" id="407410at2759"/>
<feature type="domain" description="Sodium/calcium exchanger membrane region" evidence="10">
    <location>
        <begin position="729"/>
        <end position="890"/>
    </location>
</feature>
<feature type="chain" id="PRO_5023057613" evidence="9">
    <location>
        <begin position="23"/>
        <end position="897"/>
    </location>
</feature>
<feature type="transmembrane region" description="Helical" evidence="8">
    <location>
        <begin position="720"/>
        <end position="741"/>
    </location>
</feature>
<feature type="transmembrane region" description="Helical" evidence="8">
    <location>
        <begin position="207"/>
        <end position="226"/>
    </location>
</feature>
<dbReference type="GO" id="GO:0006874">
    <property type="term" value="P:intracellular calcium ion homeostasis"/>
    <property type="evidence" value="ECO:0007669"/>
    <property type="project" value="TreeGrafter"/>
</dbReference>
<dbReference type="GO" id="GO:0016020">
    <property type="term" value="C:membrane"/>
    <property type="evidence" value="ECO:0007669"/>
    <property type="project" value="UniProtKB-SubCell"/>
</dbReference>
<dbReference type="InterPro" id="IPR044880">
    <property type="entry name" value="NCX_ion-bd_dom_sf"/>
</dbReference>
<feature type="transmembrane region" description="Helical" evidence="8">
    <location>
        <begin position="100"/>
        <end position="120"/>
    </location>
</feature>
<dbReference type="InterPro" id="IPR051359">
    <property type="entry name" value="CaCA_antiporter"/>
</dbReference>
<evidence type="ECO:0000256" key="3">
    <source>
        <dbReference type="ARBA" id="ARBA00022448"/>
    </source>
</evidence>
<dbReference type="GO" id="GO:0008324">
    <property type="term" value="F:monoatomic cation transmembrane transporter activity"/>
    <property type="evidence" value="ECO:0007669"/>
    <property type="project" value="TreeGrafter"/>
</dbReference>
<evidence type="ECO:0000313" key="12">
    <source>
        <dbReference type="Proteomes" id="UP000305067"/>
    </source>
</evidence>
<feature type="transmembrane region" description="Helical" evidence="8">
    <location>
        <begin position="747"/>
        <end position="770"/>
    </location>
</feature>
<evidence type="ECO:0000256" key="1">
    <source>
        <dbReference type="ARBA" id="ARBA00004141"/>
    </source>
</evidence>
<name>A0A5C3QQP7_9AGAR</name>
<dbReference type="EMBL" id="ML178819">
    <property type="protein sequence ID" value="TFL03887.1"/>
    <property type="molecule type" value="Genomic_DNA"/>
</dbReference>
<feature type="transmembrane region" description="Helical" evidence="8">
    <location>
        <begin position="232"/>
        <end position="255"/>
    </location>
</feature>
<evidence type="ECO:0000313" key="11">
    <source>
        <dbReference type="EMBL" id="TFL03887.1"/>
    </source>
</evidence>
<feature type="transmembrane region" description="Helical" evidence="8">
    <location>
        <begin position="782"/>
        <end position="814"/>
    </location>
</feature>
<keyword evidence="3" id="KW-0813">Transport</keyword>
<organism evidence="11 12">
    <name type="scientific">Pterulicium gracile</name>
    <dbReference type="NCBI Taxonomy" id="1884261"/>
    <lineage>
        <taxon>Eukaryota</taxon>
        <taxon>Fungi</taxon>
        <taxon>Dikarya</taxon>
        <taxon>Basidiomycota</taxon>
        <taxon>Agaricomycotina</taxon>
        <taxon>Agaricomycetes</taxon>
        <taxon>Agaricomycetidae</taxon>
        <taxon>Agaricales</taxon>
        <taxon>Pleurotineae</taxon>
        <taxon>Pterulaceae</taxon>
        <taxon>Pterulicium</taxon>
    </lineage>
</organism>
<evidence type="ECO:0000259" key="10">
    <source>
        <dbReference type="Pfam" id="PF01699"/>
    </source>
</evidence>
<feature type="transmembrane region" description="Helical" evidence="8">
    <location>
        <begin position="564"/>
        <end position="584"/>
    </location>
</feature>
<feature type="signal peptide" evidence="9">
    <location>
        <begin position="1"/>
        <end position="22"/>
    </location>
</feature>
<feature type="transmembrane region" description="Helical" evidence="8">
    <location>
        <begin position="874"/>
        <end position="891"/>
    </location>
</feature>
<dbReference type="AlphaFoldDB" id="A0A5C3QQP7"/>
<protein>
    <submittedName>
        <fullName evidence="11">Sodium/calcium exchanger protein-domain-containing protein</fullName>
    </submittedName>
</protein>
<keyword evidence="9" id="KW-0732">Signal</keyword>
<evidence type="ECO:0000256" key="5">
    <source>
        <dbReference type="ARBA" id="ARBA00022989"/>
    </source>
</evidence>
<dbReference type="PANTHER" id="PTHR12266">
    <property type="entry name" value="NA+/CA2+ K+ INDEPENDENT EXCHANGER"/>
    <property type="match status" value="1"/>
</dbReference>
<feature type="transmembrane region" description="Helical" evidence="8">
    <location>
        <begin position="844"/>
        <end position="862"/>
    </location>
</feature>
<sequence length="897" mass="97519">MFNQRLFLVFAFVIQCFIWSQSRYHAIDVTPETTVTSARTLWRRSTPLEQFALDSSSTSQCRPSGQPSLEQCKHVTESCELHPTFLSIDYLGGYFCAKPAMRPLVFVGLLSWLLFLFSTLGISASDFFTPNLATLAQILGLDENVAGVTFLAFGNGSPDVFSTFSAMKAGSGGLAVGELLGAASFIVSCVVGSMCIIKPFQVERGPFLRDVGFFTVAVLLVLVILWDGKIHLWESSLLIGVYLSYVTYVVVSTWWERRRQRRQWEEQLMRSEYLDDGASPEVPYQDDPSPQASVHQLMPPTPSPRLRARSSPPLPRLTMPFPSPGPSGSGASTPRPPHSPASTLTPIPSPQPHHAPQMPSFSIVGALEFRQVVTSLQTQSAISSLSMFDSPITPYAGGHYHQHVLSAGAASAPAHAQNGHRPRSLRGVSSTESYRREVDPWDQTLGGSLQLDDRLKTKHARKPSDPTLSPYNDDEPTSADAPLLTNEDVISSLNSPRPGSVSPTRSVSPTVFFSPDREAQAPSQAPGRVHGRRRAMVVHVLKEVYHTLVPSLHGFRSKTLMGKLVGVFAAPAILALTLTLPVVVTPHHGNEDGAGPEKPVHGPDLRLNEDGAPLIDFEDPEEASEERERERMVEQAEEMVEHELHVGEGLGATELGFNKWLTAAQCVCAPLWCVGVLFRGTAHLELLLTIASVVGVCAAAAICLFVSARSLEGSVLGRKWGNLARCSMGFFVAIVWIMAIADEVVNVLQTFGFIFGLSDAIIGLTIFAVGNSLADFVANMSVAVFAPIMGFSACFGGPMLNILLGIGVSGTYIITHNSPSSSTGEMLSILNTSTSYDFDFSKTLMVSTIGVLVLLVATLVFVPMNGYFLSRRWGWTLVCAYVVIMTVNIWVELHEEM</sequence>
<comment type="similarity">
    <text evidence="2">Belongs to the Ca(2+):cation antiporter (CaCA) (TC 2.A.19) family.</text>
</comment>
<keyword evidence="6 8" id="KW-0472">Membrane</keyword>
<feature type="domain" description="Sodium/calcium exchanger membrane region" evidence="10">
    <location>
        <begin position="111"/>
        <end position="250"/>
    </location>
</feature>
<evidence type="ECO:0000256" key="7">
    <source>
        <dbReference type="SAM" id="MobiDB-lite"/>
    </source>
</evidence>
<evidence type="ECO:0000256" key="9">
    <source>
        <dbReference type="SAM" id="SignalP"/>
    </source>
</evidence>
<feature type="region of interest" description="Disordered" evidence="7">
    <location>
        <begin position="276"/>
        <end position="358"/>
    </location>
</feature>
<accession>A0A5C3QQP7</accession>
<dbReference type="Proteomes" id="UP000305067">
    <property type="component" value="Unassembled WGS sequence"/>
</dbReference>
<dbReference type="STRING" id="1884261.A0A5C3QQP7"/>
<dbReference type="CDD" id="cd22541">
    <property type="entry name" value="SP5_N"/>
    <property type="match status" value="1"/>
</dbReference>
<feature type="transmembrane region" description="Helical" evidence="8">
    <location>
        <begin position="173"/>
        <end position="195"/>
    </location>
</feature>